<feature type="transmembrane region" description="Helical" evidence="7">
    <location>
        <begin position="2264"/>
        <end position="2290"/>
    </location>
</feature>
<proteinExistence type="predicted"/>
<reference evidence="10" key="1">
    <citation type="submission" date="2023-08" db="EMBL/GenBank/DDBJ databases">
        <authorList>
            <person name="Alioto T."/>
            <person name="Alioto T."/>
            <person name="Gomez Garrido J."/>
        </authorList>
    </citation>
    <scope>NUCLEOTIDE SEQUENCE</scope>
</reference>
<feature type="transmembrane region" description="Helical" evidence="7">
    <location>
        <begin position="2502"/>
        <end position="2520"/>
    </location>
</feature>
<dbReference type="InterPro" id="IPR050726">
    <property type="entry name" value="mGluR"/>
</dbReference>
<evidence type="ECO:0000256" key="5">
    <source>
        <dbReference type="ARBA" id="ARBA00023170"/>
    </source>
</evidence>
<evidence type="ECO:0000313" key="10">
    <source>
        <dbReference type="EMBL" id="CAI9740512.1"/>
    </source>
</evidence>
<feature type="domain" description="G-protein coupled receptors family 3 profile" evidence="9">
    <location>
        <begin position="2264"/>
        <end position="2527"/>
    </location>
</feature>
<keyword evidence="8" id="KW-0732">Signal</keyword>
<dbReference type="EMBL" id="OX597838">
    <property type="protein sequence ID" value="CAI9740512.1"/>
    <property type="molecule type" value="Genomic_DNA"/>
</dbReference>
<dbReference type="Gene3D" id="3.40.50.2300">
    <property type="match status" value="9"/>
</dbReference>
<comment type="subcellular location">
    <subcellularLocation>
        <location evidence="1">Membrane</location>
        <topology evidence="1">Multi-pass membrane protein</topology>
    </subcellularLocation>
</comment>
<feature type="transmembrane region" description="Helical" evidence="7">
    <location>
        <begin position="2370"/>
        <end position="2390"/>
    </location>
</feature>
<dbReference type="InterPro" id="IPR001828">
    <property type="entry name" value="ANF_lig-bd_rcpt"/>
</dbReference>
<dbReference type="Proteomes" id="UP001162480">
    <property type="component" value="Chromosome 25"/>
</dbReference>
<keyword evidence="4 7" id="KW-0472">Membrane</keyword>
<feature type="transmembrane region" description="Helical" evidence="7">
    <location>
        <begin position="2440"/>
        <end position="2460"/>
    </location>
</feature>
<keyword evidence="6" id="KW-0325">Glycoprotein</keyword>
<evidence type="ECO:0000256" key="1">
    <source>
        <dbReference type="ARBA" id="ARBA00004141"/>
    </source>
</evidence>
<keyword evidence="11" id="KW-1185">Reference proteome</keyword>
<feature type="transmembrane region" description="Helical" evidence="7">
    <location>
        <begin position="2472"/>
        <end position="2490"/>
    </location>
</feature>
<feature type="transmembrane region" description="Helical" evidence="7">
    <location>
        <begin position="2330"/>
        <end position="2349"/>
    </location>
</feature>
<evidence type="ECO:0000259" key="9">
    <source>
        <dbReference type="PROSITE" id="PS50259"/>
    </source>
</evidence>
<accession>A0AA36FK11</accession>
<dbReference type="InterPro" id="IPR017978">
    <property type="entry name" value="GPCR_3_C"/>
</dbReference>
<dbReference type="Pfam" id="PF00003">
    <property type="entry name" value="7tm_3"/>
    <property type="match status" value="1"/>
</dbReference>
<dbReference type="GO" id="GO:0004930">
    <property type="term" value="F:G protein-coupled receptor activity"/>
    <property type="evidence" value="ECO:0007669"/>
    <property type="project" value="InterPro"/>
</dbReference>
<evidence type="ECO:0000313" key="11">
    <source>
        <dbReference type="Proteomes" id="UP001162480"/>
    </source>
</evidence>
<evidence type="ECO:0000256" key="2">
    <source>
        <dbReference type="ARBA" id="ARBA00022692"/>
    </source>
</evidence>
<dbReference type="GO" id="GO:0016020">
    <property type="term" value="C:membrane"/>
    <property type="evidence" value="ECO:0007669"/>
    <property type="project" value="UniProtKB-SubCell"/>
</dbReference>
<dbReference type="Pfam" id="PF01094">
    <property type="entry name" value="ANF_receptor"/>
    <property type="match status" value="4"/>
</dbReference>
<name>A0AA36FK11_OCTVU</name>
<evidence type="ECO:0000256" key="4">
    <source>
        <dbReference type="ARBA" id="ARBA00023136"/>
    </source>
</evidence>
<sequence length="2570" mass="288153">MSQNNFFIFSISLLVLLGVASSSTVLDECYTSERHVNLQTNGAEVILGGIFPIHKKGSTVTGCGESDQGTMQLYEAIRWSLGLINRKELAGTGIKIGIEAWDNCYTPTKALRDTLDYYPEDHSQPAYCNVTRPVLTLGVLGPFTSWSSLKVAQFLSIYPGSQISYGAASTELNDKTRYPYFMRTVPSTLMYANNLLSLLRKLNWLHVVVIYTDDSYGMDSYKEFLKIAHNTEICISQAIQILSTDTANNIFLKLKNIVTSEAFGGLMFSPSATTNKIMDALARRGDAGNLQWIVNDLHIEKASTNPYHKGTLLMAPKSTQIDEFREHWIKLDPRNPPSDNPWYSEWYMTTHLCKLSNSVSSKFLSYPDCVVPIESKRRSDFEQYFYVEPSVISLFTFAKAFKSAQANLCFSSNGLCNNLLSLSAEQFHQQYLKAIDFSFSNLDGISSFVGKRISFDSHGNIENPEFLLWNYREENGIKKFVEVGNFVNSWNLKPLVFYDYTRQSPLTTSVNSTCPAKGCPICLSPSLKLDIFHIPGDVLIGGIFSIHNRGKLPFTCGSINLEDIQAMMAFRYAIENIKTHFPQILPGISIGAVYSDICENSGLIENMLAGFHGERQVYREKETNRLIDPNSVLAYITSLENSPATTASSLLGQFKFPQIESKATMAGLSSRQSFPYFSRTSPSEQMQFGVIGQILKTNSWTYIQVVSDREEAVAPFQRLTTIMSICITAVHMIESENYEEIVSGLRGNSQARVVVVIAGPTDVNGILKAMKRQKVSNNFLLIGTSSWGVSEEAVKGEEDTAEGSITLTANDGLANSFKKYLDNQDIKSDKVLTAWYEVLFDCYLNAGSKGSYQKECGNDALTSSSKFSIGGSVHSTINAVYIVAAALNRTILHYCGAKTSLCPAFRAAHDNSGAMILDIMRDITIFDDNNRVFTMRNGEGSISFDINEFTQSKGYTKVVLSGDDLSENSLKVLESKTELEGICITGKYRFSRGMSAADIMKSLRKSMSPTVLFVTQREMDELLRNKKVPADENLVFITPDVLSDSASSFPKQVKNLLTFRNKPTVNTTAYLDYMSSLRPDVNNLYGFFEEYYQDMFQCDLPRNYKFGKQCSMPFPPITQSPNFSLDNIISSTINAVYITVQALDMTLQQLCGQSYTDICYEFYVKGRQQEYLLRNLDKAKVSSSSLSSAFQFVNREGSGEYDVMRYDEAGVQQKVGTFNGINLRMNDLSKFYSFVVSTCLEKCDNCVQTSANFTYIPGDIVIAGVFDVHHKGSNLFSCGNIKLYNGFQNLEAFNFAIGEVNKKAGIFQNKLRGVQLGGVGLDSCDNDVMAANLVSNLNNGMMKVTKKTVPLNPSDIYAYIGGGTSDSSIYLDRILRSMQIPLVGYGATTTQLNDKYEFPNFLRTVPTDDRLAKAIVNFLKHYKIPYIQIVHSSSSFGAKGAEVFKEYALENKICVAQTVQFIEQGISASDSANNVMKTLLNKPLANTVVIFAEVLYTHELLKILKQEPIGIRNNYKFIAAGLWGQRLDVIEGVEEVAAGSVTIAVDGIDIQKFDMYLNSKIPENERDNPWFTEYYEGLFDCYLAKPKTNLRTKCSDSLNRVTKSEKYAQDDSVLNVVNSVFAVALGIDKTLVDLCGVNYTGLCSAFKSANSNYQLFNNIKNVQFKEFSDVIFKFNQEGDGYKGYKFFQVQNISPVHYGYKEIASANVLGTLSAVSNDFIPWKTACTTIEACSECFIYQNEVKRYTRYPDFKMSNAMTPIIVGIFDVHSPGRSLIQCGRINVEDTLHLVAFFDSIDSANAANPKEKIVGLALDTCGHSLHVDQDAYSLLSSGTICHDDSLMLNKSNIFSFFTMHEANAIAAQRVLPYFKMSYLSPDLTDIRFDDLKMYKYLFRSKGSLYEKVVLISRVLKTKQITPVAVVYSDDESHKAQLETFKVESSKDGICIEEILKASDDNALTSQAKKRATRAIVLLTNLRDGTSIMNQTKQLSSQNQQTYLFIGVEDWMKNLNKDLISSDQVTLFITERKFHSLPPFEKKIKKMSFQNKLGLPDIWFDEFYQKFHNCSLTPSQYSKPCTRYETVTDDMIAKIDQTSILNTIAGTNALTESIQNWRKTCNVDKPPAGCQLSSPEGRLRYWSQLNEVEFKTNKSLLKPEASLDFRFSKQVWSPGYLVQELQSKEQYTFQTVATFSNGVLKPSVPNFKTVTEEVLQTILFCPGCRCLNEQGTAEISIPGSSSLVGATNLMLKESTIRNYFHYDDDDVRLFDWPLWAIILAVLTSIGIIFTVLLFFYLLIAYPIRGGTTGLGFLFLIGILGIYGVNFAFFAQASITVCAARRFTTAVVYAICFACLCVKSVDNWRYRSNEIDSHDYRRLSSSLALGIVTLLIVLVQVILNSEWLLLVKPSTVTLYPTMSVRRGSPDTLIKLRHDYEWCTPADSYDTGMALSFIFVIILDIFAICFGSLLWDNEKNYYESRWIVVACLCSSSCFLIWMVVSTSSDAVFRDPAVAIGNFINATALLVVMPLRKAILLVKIKQEVEEEEEEKEKPYSTIYHNIDNNKVFSDYTGNRYSEKFA</sequence>
<dbReference type="InterPro" id="IPR028082">
    <property type="entry name" value="Peripla_BP_I"/>
</dbReference>
<evidence type="ECO:0000256" key="8">
    <source>
        <dbReference type="SAM" id="SignalP"/>
    </source>
</evidence>
<keyword evidence="3 7" id="KW-1133">Transmembrane helix</keyword>
<dbReference type="PANTHER" id="PTHR24060">
    <property type="entry name" value="METABOTROPIC GLUTAMATE RECEPTOR"/>
    <property type="match status" value="1"/>
</dbReference>
<dbReference type="InterPro" id="IPR000337">
    <property type="entry name" value="GPCR_3"/>
</dbReference>
<dbReference type="CDD" id="cd13953">
    <property type="entry name" value="7tm_classC_mGluR-like"/>
    <property type="match status" value="1"/>
</dbReference>
<feature type="transmembrane region" description="Helical" evidence="7">
    <location>
        <begin position="2302"/>
        <end position="2324"/>
    </location>
</feature>
<gene>
    <name evidence="10" type="ORF">OCTVUL_1B006290</name>
</gene>
<dbReference type="SUPFAM" id="SSF53822">
    <property type="entry name" value="Periplasmic binding protein-like I"/>
    <property type="match status" value="5"/>
</dbReference>
<protein>
    <submittedName>
        <fullName evidence="10">Glutamate receptor 3-like</fullName>
    </submittedName>
</protein>
<evidence type="ECO:0000256" key="7">
    <source>
        <dbReference type="SAM" id="Phobius"/>
    </source>
</evidence>
<feature type="signal peptide" evidence="8">
    <location>
        <begin position="1"/>
        <end position="22"/>
    </location>
</feature>
<evidence type="ECO:0000256" key="6">
    <source>
        <dbReference type="ARBA" id="ARBA00023180"/>
    </source>
</evidence>
<keyword evidence="5" id="KW-0675">Receptor</keyword>
<organism evidence="10 11">
    <name type="scientific">Octopus vulgaris</name>
    <name type="common">Common octopus</name>
    <dbReference type="NCBI Taxonomy" id="6645"/>
    <lineage>
        <taxon>Eukaryota</taxon>
        <taxon>Metazoa</taxon>
        <taxon>Spiralia</taxon>
        <taxon>Lophotrochozoa</taxon>
        <taxon>Mollusca</taxon>
        <taxon>Cephalopoda</taxon>
        <taxon>Coleoidea</taxon>
        <taxon>Octopodiformes</taxon>
        <taxon>Octopoda</taxon>
        <taxon>Incirrata</taxon>
        <taxon>Octopodidae</taxon>
        <taxon>Octopus</taxon>
    </lineage>
</organism>
<feature type="chain" id="PRO_5041200109" evidence="8">
    <location>
        <begin position="23"/>
        <end position="2570"/>
    </location>
</feature>
<evidence type="ECO:0000256" key="3">
    <source>
        <dbReference type="ARBA" id="ARBA00022989"/>
    </source>
</evidence>
<keyword evidence="2 7" id="KW-0812">Transmembrane</keyword>
<dbReference type="PRINTS" id="PR00248">
    <property type="entry name" value="GPCRMGR"/>
</dbReference>
<dbReference type="PROSITE" id="PS50259">
    <property type="entry name" value="G_PROTEIN_RECEP_F3_4"/>
    <property type="match status" value="1"/>
</dbReference>